<reference evidence="2 3" key="1">
    <citation type="journal article" date="2023" name="Microb. Genom.">
        <title>Mesoterricola silvestris gen. nov., sp. nov., Mesoterricola sediminis sp. nov., Geothrix oryzae sp. nov., Geothrix edaphica sp. nov., Geothrix rubra sp. nov., and Geothrix limicola sp. nov., six novel members of Acidobacteriota isolated from soils.</title>
        <authorList>
            <person name="Weisberg A.J."/>
            <person name="Pearce E."/>
            <person name="Kramer C.G."/>
            <person name="Chang J.H."/>
            <person name="Clarke C.R."/>
        </authorList>
    </citation>
    <scope>NUCLEOTIDE SEQUENCE [LARGE SCALE GENOMIC DNA]</scope>
    <source>
        <strain evidence="2 3">NB05-1H</strain>
    </source>
</reference>
<dbReference type="InterPro" id="IPR001387">
    <property type="entry name" value="Cro/C1-type_HTH"/>
</dbReference>
<dbReference type="PROSITE" id="PS50943">
    <property type="entry name" value="HTH_CROC1"/>
    <property type="match status" value="1"/>
</dbReference>
<evidence type="ECO:0000259" key="1">
    <source>
        <dbReference type="PROSITE" id="PS50943"/>
    </source>
</evidence>
<keyword evidence="3" id="KW-1185">Reference proteome</keyword>
<sequence>MAARALQIGETGGYAAAAIAAERQRRGWDQRHLAELVTRAGRPMSASVLGKIESGARRLDVDDLAAVASALGIPPARLLPGTAGDEPADPFETAAAPGAVRAHVLEDLAALGDLEVLAPTAPTLAAIAVRLATEIDAPASLGNSLQGLSKELRQVLAELRSLSPEADDDDLDDLATPD</sequence>
<protein>
    <submittedName>
        <fullName evidence="2">Helix-turn-helix transcriptional regulator</fullName>
    </submittedName>
</protein>
<dbReference type="EMBL" id="JARAWP010000031">
    <property type="protein sequence ID" value="MDX3024060.1"/>
    <property type="molecule type" value="Genomic_DNA"/>
</dbReference>
<dbReference type="Proteomes" id="UP001272987">
    <property type="component" value="Unassembled WGS sequence"/>
</dbReference>
<comment type="caution">
    <text evidence="2">The sequence shown here is derived from an EMBL/GenBank/DDBJ whole genome shotgun (WGS) entry which is preliminary data.</text>
</comment>
<gene>
    <name evidence="2" type="ORF">PV666_40250</name>
</gene>
<accession>A0ABU4M9C5</accession>
<dbReference type="Pfam" id="PF01381">
    <property type="entry name" value="HTH_3"/>
    <property type="match status" value="1"/>
</dbReference>
<dbReference type="Gene3D" id="1.10.260.40">
    <property type="entry name" value="lambda repressor-like DNA-binding domains"/>
    <property type="match status" value="1"/>
</dbReference>
<proteinExistence type="predicted"/>
<dbReference type="SMART" id="SM00530">
    <property type="entry name" value="HTH_XRE"/>
    <property type="match status" value="1"/>
</dbReference>
<dbReference type="InterPro" id="IPR010982">
    <property type="entry name" value="Lambda_DNA-bd_dom_sf"/>
</dbReference>
<dbReference type="RefSeq" id="WP_319167174.1">
    <property type="nucleotide sequence ID" value="NZ_JARAWP010000031.1"/>
</dbReference>
<evidence type="ECO:0000313" key="3">
    <source>
        <dbReference type="Proteomes" id="UP001272987"/>
    </source>
</evidence>
<name>A0ABU4M9C5_9ACTN</name>
<feature type="domain" description="HTH cro/C1-type" evidence="1">
    <location>
        <begin position="19"/>
        <end position="78"/>
    </location>
</feature>
<evidence type="ECO:0000313" key="2">
    <source>
        <dbReference type="EMBL" id="MDX3024060.1"/>
    </source>
</evidence>
<dbReference type="CDD" id="cd00093">
    <property type="entry name" value="HTH_XRE"/>
    <property type="match status" value="1"/>
</dbReference>
<organism evidence="2 3">
    <name type="scientific">Streptomyces acidiscabies</name>
    <dbReference type="NCBI Taxonomy" id="42234"/>
    <lineage>
        <taxon>Bacteria</taxon>
        <taxon>Bacillati</taxon>
        <taxon>Actinomycetota</taxon>
        <taxon>Actinomycetes</taxon>
        <taxon>Kitasatosporales</taxon>
        <taxon>Streptomycetaceae</taxon>
        <taxon>Streptomyces</taxon>
    </lineage>
</organism>
<dbReference type="SUPFAM" id="SSF47413">
    <property type="entry name" value="lambda repressor-like DNA-binding domains"/>
    <property type="match status" value="1"/>
</dbReference>